<feature type="domain" description="Aspartate/ornithine carbamoyltransferase carbamoyl-P binding" evidence="9">
    <location>
        <begin position="41"/>
        <end position="193"/>
    </location>
</feature>
<dbReference type="InterPro" id="IPR006132">
    <property type="entry name" value="Asp/Orn_carbamoyltranf_P-bd"/>
</dbReference>
<comment type="pathway">
    <text evidence="1">Amino-acid biosynthesis; L-arginine biosynthesis; L-arginine from L-ornithine and carbamoyl phosphate: step 1/3.</text>
</comment>
<accession>A0A9P6T890</accession>
<keyword evidence="5" id="KW-0028">Amino-acid biosynthesis</keyword>
<dbReference type="GO" id="GO:0005739">
    <property type="term" value="C:mitochondrion"/>
    <property type="evidence" value="ECO:0007669"/>
    <property type="project" value="TreeGrafter"/>
</dbReference>
<dbReference type="PANTHER" id="PTHR45753">
    <property type="entry name" value="ORNITHINE CARBAMOYLTRANSFERASE, MITOCHONDRIAL"/>
    <property type="match status" value="1"/>
</dbReference>
<dbReference type="AlphaFoldDB" id="A0A9P6T890"/>
<evidence type="ECO:0000259" key="9">
    <source>
        <dbReference type="Pfam" id="PF02729"/>
    </source>
</evidence>
<dbReference type="InterPro" id="IPR006131">
    <property type="entry name" value="Asp_carbamoyltransf_Asp/Orn-bd"/>
</dbReference>
<dbReference type="PRINTS" id="PR00102">
    <property type="entry name" value="OTCASE"/>
</dbReference>
<dbReference type="InterPro" id="IPR002292">
    <property type="entry name" value="Orn/put_carbamltrans"/>
</dbReference>
<dbReference type="EC" id="2.1.3.3" evidence="3"/>
<comment type="similarity">
    <text evidence="2">Belongs to the aspartate/ornithine carbamoyltransferase superfamily. OTCase family.</text>
</comment>
<dbReference type="Pfam" id="PF02729">
    <property type="entry name" value="OTCace_N"/>
    <property type="match status" value="1"/>
</dbReference>
<comment type="caution">
    <text evidence="10">The sequence shown here is derived from an EMBL/GenBank/DDBJ whole genome shotgun (WGS) entry which is preliminary data.</text>
</comment>
<evidence type="ECO:0000256" key="6">
    <source>
        <dbReference type="ARBA" id="ARBA00022679"/>
    </source>
</evidence>
<sequence length="374" mass="41706">MTVSARIPIRSFISRRYVSSSVEQPDGQRILVTQRPGNPPHLLTLADLSISQIQSLVSFAINCKKLVKESSAQPKLDSPHLSSVKNKILQGKTVALIFGKRSTRTRVASESATALLGGHAMFLSPSDIQLGVNESLHDTAKVVSSMVDGIMARVGDHSEVEFLAQNSAVPVVNALSSLYHPTQILADLVTLLETFFPHSRHLSSLQGLNVAWIGDSNNILNDMIVTYPRLGINLSIATPRGYPLESKVLERMESGLREDSDSHRGGKLVHVHDPFEAVKDADVIVTDTWISMGQEDEMARRLKDFEGFQITEELGRKGNAKVHWKFMHCLPRHEHEVDDEVFYGDRSIVFPEAENRKWTILSVFEAYFGRWSVQ</sequence>
<protein>
    <recommendedName>
        <fullName evidence="3">ornithine carbamoyltransferase</fullName>
        <ecNumber evidence="3">2.1.3.3</ecNumber>
    </recommendedName>
</protein>
<evidence type="ECO:0000256" key="2">
    <source>
        <dbReference type="ARBA" id="ARBA00007805"/>
    </source>
</evidence>
<dbReference type="PRINTS" id="PR00100">
    <property type="entry name" value="AOTCASE"/>
</dbReference>
<dbReference type="InterPro" id="IPR036901">
    <property type="entry name" value="Asp/Orn_carbamoylTrfase_sf"/>
</dbReference>
<evidence type="ECO:0000256" key="3">
    <source>
        <dbReference type="ARBA" id="ARBA00013007"/>
    </source>
</evidence>
<dbReference type="GO" id="GO:0042450">
    <property type="term" value="P:L-arginine biosynthetic process via ornithine"/>
    <property type="evidence" value="ECO:0007669"/>
    <property type="project" value="TreeGrafter"/>
</dbReference>
<dbReference type="SUPFAM" id="SSF53671">
    <property type="entry name" value="Aspartate/ornithine carbamoyltransferase"/>
    <property type="match status" value="1"/>
</dbReference>
<evidence type="ECO:0000256" key="7">
    <source>
        <dbReference type="RuleBase" id="RU003634"/>
    </source>
</evidence>
<dbReference type="PANTHER" id="PTHR45753:SF3">
    <property type="entry name" value="ORNITHINE TRANSCARBAMYLASE, MITOCHONDRIAL"/>
    <property type="match status" value="1"/>
</dbReference>
<evidence type="ECO:0000259" key="8">
    <source>
        <dbReference type="Pfam" id="PF00185"/>
    </source>
</evidence>
<proteinExistence type="inferred from homology"/>
<name>A0A9P6T890_9BASI</name>
<dbReference type="Proteomes" id="UP000886653">
    <property type="component" value="Unassembled WGS sequence"/>
</dbReference>
<feature type="domain" description="Aspartate/ornithine carbamoyltransferase Asp/Orn-binding" evidence="8">
    <location>
        <begin position="206"/>
        <end position="365"/>
    </location>
</feature>
<dbReference type="FunFam" id="3.40.50.1370:FF:000009">
    <property type="entry name" value="Ornithine carbamoyltransferase, mitochondrial"/>
    <property type="match status" value="1"/>
</dbReference>
<keyword evidence="11" id="KW-1185">Reference proteome</keyword>
<gene>
    <name evidence="10" type="ORF">CROQUDRAFT_50494</name>
</gene>
<keyword evidence="6 7" id="KW-0808">Transferase</keyword>
<dbReference type="PROSITE" id="PS00097">
    <property type="entry name" value="CARBAMOYLTRANSFERASE"/>
    <property type="match status" value="1"/>
</dbReference>
<dbReference type="GO" id="GO:0016597">
    <property type="term" value="F:amino acid binding"/>
    <property type="evidence" value="ECO:0007669"/>
    <property type="project" value="InterPro"/>
</dbReference>
<organism evidence="10 11">
    <name type="scientific">Cronartium quercuum f. sp. fusiforme G11</name>
    <dbReference type="NCBI Taxonomy" id="708437"/>
    <lineage>
        <taxon>Eukaryota</taxon>
        <taxon>Fungi</taxon>
        <taxon>Dikarya</taxon>
        <taxon>Basidiomycota</taxon>
        <taxon>Pucciniomycotina</taxon>
        <taxon>Pucciniomycetes</taxon>
        <taxon>Pucciniales</taxon>
        <taxon>Coleosporiaceae</taxon>
        <taxon>Cronartium</taxon>
    </lineage>
</organism>
<dbReference type="EMBL" id="MU167353">
    <property type="protein sequence ID" value="KAG0142299.1"/>
    <property type="molecule type" value="Genomic_DNA"/>
</dbReference>
<evidence type="ECO:0000313" key="10">
    <source>
        <dbReference type="EMBL" id="KAG0142299.1"/>
    </source>
</evidence>
<dbReference type="GO" id="GO:0004585">
    <property type="term" value="F:ornithine carbamoyltransferase activity"/>
    <property type="evidence" value="ECO:0007669"/>
    <property type="project" value="UniProtKB-EC"/>
</dbReference>
<evidence type="ECO:0000256" key="4">
    <source>
        <dbReference type="ARBA" id="ARBA00022571"/>
    </source>
</evidence>
<dbReference type="GO" id="GO:0019240">
    <property type="term" value="P:citrulline biosynthetic process"/>
    <property type="evidence" value="ECO:0007669"/>
    <property type="project" value="TreeGrafter"/>
</dbReference>
<evidence type="ECO:0000256" key="5">
    <source>
        <dbReference type="ARBA" id="ARBA00022605"/>
    </source>
</evidence>
<dbReference type="OrthoDB" id="10252326at2759"/>
<dbReference type="Gene3D" id="3.40.50.1370">
    <property type="entry name" value="Aspartate/ornithine carbamoyltransferase"/>
    <property type="match status" value="2"/>
</dbReference>
<evidence type="ECO:0000256" key="1">
    <source>
        <dbReference type="ARBA" id="ARBA00004975"/>
    </source>
</evidence>
<dbReference type="InterPro" id="IPR006130">
    <property type="entry name" value="Asp/Orn_carbamoylTrfase"/>
</dbReference>
<evidence type="ECO:0000313" key="11">
    <source>
        <dbReference type="Proteomes" id="UP000886653"/>
    </source>
</evidence>
<dbReference type="Pfam" id="PF00185">
    <property type="entry name" value="OTCace"/>
    <property type="match status" value="1"/>
</dbReference>
<dbReference type="NCBIfam" id="TIGR00658">
    <property type="entry name" value="orni_carb_tr"/>
    <property type="match status" value="1"/>
</dbReference>
<keyword evidence="4" id="KW-0055">Arginine biosynthesis</keyword>
<reference evidence="10" key="1">
    <citation type="submission" date="2013-11" db="EMBL/GenBank/DDBJ databases">
        <title>Genome sequence of the fusiform rust pathogen reveals effectors for host alternation and coevolution with pine.</title>
        <authorList>
            <consortium name="DOE Joint Genome Institute"/>
            <person name="Smith K."/>
            <person name="Pendleton A."/>
            <person name="Kubisiak T."/>
            <person name="Anderson C."/>
            <person name="Salamov A."/>
            <person name="Aerts A."/>
            <person name="Riley R."/>
            <person name="Clum A."/>
            <person name="Lindquist E."/>
            <person name="Ence D."/>
            <person name="Campbell M."/>
            <person name="Kronenberg Z."/>
            <person name="Feau N."/>
            <person name="Dhillon B."/>
            <person name="Hamelin R."/>
            <person name="Burleigh J."/>
            <person name="Smith J."/>
            <person name="Yandell M."/>
            <person name="Nelson C."/>
            <person name="Grigoriev I."/>
            <person name="Davis J."/>
        </authorList>
    </citation>
    <scope>NUCLEOTIDE SEQUENCE</scope>
    <source>
        <strain evidence="10">G11</strain>
    </source>
</reference>